<evidence type="ECO:0000313" key="3">
    <source>
        <dbReference type="EMBL" id="CEL52395.1"/>
    </source>
</evidence>
<accession>A0A0B7F4C4</accession>
<evidence type="ECO:0000259" key="2">
    <source>
        <dbReference type="Pfam" id="PF02732"/>
    </source>
</evidence>
<dbReference type="Gene3D" id="3.40.50.10130">
    <property type="match status" value="1"/>
</dbReference>
<dbReference type="InterPro" id="IPR006166">
    <property type="entry name" value="ERCC4_domain"/>
</dbReference>
<dbReference type="GO" id="GO:0004518">
    <property type="term" value="F:nuclease activity"/>
    <property type="evidence" value="ECO:0007669"/>
    <property type="project" value="InterPro"/>
</dbReference>
<evidence type="ECO:0000313" key="4">
    <source>
        <dbReference type="Proteomes" id="UP000059188"/>
    </source>
</evidence>
<protein>
    <recommendedName>
        <fullName evidence="2">ERCC4 domain-containing protein</fullName>
    </recommendedName>
</protein>
<proteinExistence type="predicted"/>
<name>A0A0B7F4C4_THACB</name>
<feature type="region of interest" description="Disordered" evidence="1">
    <location>
        <begin position="1"/>
        <end position="21"/>
    </location>
</feature>
<evidence type="ECO:0000256" key="1">
    <source>
        <dbReference type="SAM" id="MobiDB-lite"/>
    </source>
</evidence>
<dbReference type="OrthoDB" id="343092at2759"/>
<organism evidence="3 4">
    <name type="scientific">Thanatephorus cucumeris (strain AG1-IB / isolate 7/3/14)</name>
    <name type="common">Lettuce bottom rot fungus</name>
    <name type="synonym">Rhizoctonia solani</name>
    <dbReference type="NCBI Taxonomy" id="1108050"/>
    <lineage>
        <taxon>Eukaryota</taxon>
        <taxon>Fungi</taxon>
        <taxon>Dikarya</taxon>
        <taxon>Basidiomycota</taxon>
        <taxon>Agaricomycotina</taxon>
        <taxon>Agaricomycetes</taxon>
        <taxon>Cantharellales</taxon>
        <taxon>Ceratobasidiaceae</taxon>
        <taxon>Rhizoctonia</taxon>
        <taxon>Rhizoctonia solani AG-1</taxon>
    </lineage>
</organism>
<feature type="region of interest" description="Disordered" evidence="1">
    <location>
        <begin position="126"/>
        <end position="153"/>
    </location>
</feature>
<dbReference type="GO" id="GO:0003677">
    <property type="term" value="F:DNA binding"/>
    <property type="evidence" value="ECO:0007669"/>
    <property type="project" value="InterPro"/>
</dbReference>
<dbReference type="Proteomes" id="UP000059188">
    <property type="component" value="Unassembled WGS sequence"/>
</dbReference>
<dbReference type="EMBL" id="LN679100">
    <property type="protein sequence ID" value="CEL52395.1"/>
    <property type="molecule type" value="Genomic_DNA"/>
</dbReference>
<dbReference type="Pfam" id="PF02732">
    <property type="entry name" value="ERCC4"/>
    <property type="match status" value="1"/>
</dbReference>
<keyword evidence="4" id="KW-1185">Reference proteome</keyword>
<feature type="compositionally biased region" description="Polar residues" evidence="1">
    <location>
        <begin position="131"/>
        <end position="147"/>
    </location>
</feature>
<reference evidence="3 4" key="1">
    <citation type="submission" date="2014-11" db="EMBL/GenBank/DDBJ databases">
        <authorList>
            <person name="Wibberg Daniel"/>
        </authorList>
    </citation>
    <scope>NUCLEOTIDE SEQUENCE [LARGE SCALE GENOMIC DNA]</scope>
    <source>
        <strain evidence="3">Rhizoctonia solani AG1-IB 7/3/14</strain>
    </source>
</reference>
<sequence>MARDESLETIYISDSEPESDRHQLLPTVQIPLVNTQGGRPLSASSLSQYSDVLVIDSTDSEDLEDLEAQLKKICFQKKTNARSRHPISSLTPPASHVKTPRGSELQDDVLVLSSSEEETVPLGRTAHHGALNSNSPLKKAHNTSTRMPNHKGNVSRRNLNVQEKEVIKEQTRLQRDINKIVNDKKSTLKDFTVEVSRTFEDHPFIDCLKTKLAVHGCSIMLFDPPSLSEPLIRFRRQHIARYDNKLKEWIPVAHYHALEDLYVLLLSAATIALAVSEETLAETLSVLRSTHRLTARSQIFLMIDGLNAYYKHKRTPKVKRNAIETALAALQASEKCFIVQVEGSEDTAQWLFNITGDLGMFLLICEDVWGYESLPYRN</sequence>
<gene>
    <name evidence="3" type="ORF">RSOLAG1IB_00936</name>
</gene>
<dbReference type="STRING" id="1108050.A0A0B7F4C4"/>
<dbReference type="AlphaFoldDB" id="A0A0B7F4C4"/>
<feature type="domain" description="ERCC4" evidence="2">
    <location>
        <begin position="295"/>
        <end position="353"/>
    </location>
</feature>